<evidence type="ECO:0000256" key="10">
    <source>
        <dbReference type="ARBA" id="ARBA00023098"/>
    </source>
</evidence>
<keyword evidence="8 13" id="KW-0862">Zinc</keyword>
<feature type="domain" description="CoA carboxyltransferase N-terminal" evidence="14">
    <location>
        <begin position="23"/>
        <end position="286"/>
    </location>
</feature>
<keyword evidence="2 13" id="KW-0444">Lipid biosynthesis</keyword>
<organism evidence="15 16">
    <name type="scientific">Pontixanthobacter gangjinensis</name>
    <dbReference type="NCBI Taxonomy" id="1028742"/>
    <lineage>
        <taxon>Bacteria</taxon>
        <taxon>Pseudomonadati</taxon>
        <taxon>Pseudomonadota</taxon>
        <taxon>Alphaproteobacteria</taxon>
        <taxon>Sphingomonadales</taxon>
        <taxon>Erythrobacteraceae</taxon>
        <taxon>Pontixanthobacter</taxon>
    </lineage>
</organism>
<comment type="pathway">
    <text evidence="13">Lipid metabolism; malonyl-CoA biosynthesis; malonyl-CoA from acetyl-CoA: step 1/1.</text>
</comment>
<comment type="subunit">
    <text evidence="13">Acetyl-CoA carboxylase is a heterohexamer composed of biotin carboxyl carrier protein (AccB), biotin carboxylase (AccC) and two subunits each of ACCase subunit alpha (AccA) and ACCase subunit beta (AccD).</text>
</comment>
<accession>A0A6I4SNK5</accession>
<dbReference type="GO" id="GO:0003989">
    <property type="term" value="F:acetyl-CoA carboxylase activity"/>
    <property type="evidence" value="ECO:0007669"/>
    <property type="project" value="InterPro"/>
</dbReference>
<evidence type="ECO:0000256" key="1">
    <source>
        <dbReference type="ARBA" id="ARBA00004496"/>
    </source>
</evidence>
<evidence type="ECO:0000313" key="15">
    <source>
        <dbReference type="EMBL" id="MXO56736.1"/>
    </source>
</evidence>
<comment type="catalytic activity">
    <reaction evidence="13">
        <text>N(6)-carboxybiotinyl-L-lysyl-[protein] + acetyl-CoA = N(6)-biotinyl-L-lysyl-[protein] + malonyl-CoA</text>
        <dbReference type="Rhea" id="RHEA:54728"/>
        <dbReference type="Rhea" id="RHEA-COMP:10505"/>
        <dbReference type="Rhea" id="RHEA-COMP:10506"/>
        <dbReference type="ChEBI" id="CHEBI:57288"/>
        <dbReference type="ChEBI" id="CHEBI:57384"/>
        <dbReference type="ChEBI" id="CHEBI:83144"/>
        <dbReference type="ChEBI" id="CHEBI:83145"/>
        <dbReference type="EC" id="2.1.3.15"/>
    </reaction>
</comment>
<evidence type="ECO:0000256" key="7">
    <source>
        <dbReference type="ARBA" id="ARBA00022832"/>
    </source>
</evidence>
<keyword evidence="11 13" id="KW-0275">Fatty acid biosynthesis</keyword>
<feature type="binding site" evidence="13">
    <location>
        <position position="49"/>
    </location>
    <ligand>
        <name>Zn(2+)</name>
        <dbReference type="ChEBI" id="CHEBI:29105"/>
    </ligand>
</feature>
<dbReference type="AlphaFoldDB" id="A0A6I4SNK5"/>
<dbReference type="InterPro" id="IPR034733">
    <property type="entry name" value="AcCoA_carboxyl_beta"/>
</dbReference>
<dbReference type="PRINTS" id="PR01070">
    <property type="entry name" value="ACCCTRFRASEB"/>
</dbReference>
<dbReference type="InterPro" id="IPR041010">
    <property type="entry name" value="Znf-ACC"/>
</dbReference>
<evidence type="ECO:0000256" key="9">
    <source>
        <dbReference type="ARBA" id="ARBA00022840"/>
    </source>
</evidence>
<feature type="binding site" evidence="13">
    <location>
        <position position="30"/>
    </location>
    <ligand>
        <name>Zn(2+)</name>
        <dbReference type="ChEBI" id="CHEBI:29105"/>
    </ligand>
</feature>
<protein>
    <recommendedName>
        <fullName evidence="13">Acetyl-coenzyme A carboxylase carboxyl transferase subunit beta</fullName>
        <shortName evidence="13">ACCase subunit beta</shortName>
        <shortName evidence="13">Acetyl-CoA carboxylase carboxyltransferase subunit beta</shortName>
        <ecNumber evidence="13">2.1.3.15</ecNumber>
    </recommendedName>
</protein>
<dbReference type="Pfam" id="PF17848">
    <property type="entry name" value="Zn_ribbon_ACC"/>
    <property type="match status" value="1"/>
</dbReference>
<keyword evidence="6 13" id="KW-0863">Zinc-finger</keyword>
<feature type="binding site" evidence="13">
    <location>
        <position position="46"/>
    </location>
    <ligand>
        <name>Zn(2+)</name>
        <dbReference type="ChEBI" id="CHEBI:29105"/>
    </ligand>
</feature>
<dbReference type="InterPro" id="IPR000438">
    <property type="entry name" value="Acetyl_CoA_COase_Trfase_b_su"/>
</dbReference>
<comment type="subcellular location">
    <subcellularLocation>
        <location evidence="1 13">Cytoplasm</location>
    </subcellularLocation>
</comment>
<sequence length="286" mass="31807">MNWLTRVRNSLPFKSKRETNDNLWVKCPNCQEMLFTKEYEENQQVCPRCEHHGRIGADERLSQILDMSFDLLEQPEVKEDPLKFRDQKKYVDRLKEARAKNPHRDAFSVGSGQIEGHDAVVGVQDFGFMGGSMGMAVGTAFCAGAERALTRKCAYIVVTAAGGARMQEGILSLMQMPKATVMTRRLKEAGLPYIVVLTDPTTGGVTASYAMLGDIQIAEPGALIGFAGQRVIQDTIREKLPEGFQRAEYLRKHGMVDMVVHRHKLRGTLASLLDYLQGAAKDTEAA</sequence>
<evidence type="ECO:0000256" key="5">
    <source>
        <dbReference type="ARBA" id="ARBA00022741"/>
    </source>
</evidence>
<dbReference type="EC" id="2.1.3.15" evidence="13"/>
<comment type="function">
    <text evidence="12 13">Component of the acetyl coenzyme A carboxylase (ACC) complex. Biotin carboxylase (BC) catalyzes the carboxylation of biotin on its carrier protein (BCCP) and then the CO(2) group is transferred by the transcarboxylase to acetyl-CoA to form malonyl-CoA.</text>
</comment>
<evidence type="ECO:0000256" key="6">
    <source>
        <dbReference type="ARBA" id="ARBA00022771"/>
    </source>
</evidence>
<keyword evidence="3 13" id="KW-0808">Transferase</keyword>
<reference evidence="15 16" key="1">
    <citation type="submission" date="2019-12" db="EMBL/GenBank/DDBJ databases">
        <title>Genomic-based taxomic classification of the family Erythrobacteraceae.</title>
        <authorList>
            <person name="Xu L."/>
        </authorList>
    </citation>
    <scope>NUCLEOTIDE SEQUENCE [LARGE SCALE GENOMIC DNA]</scope>
    <source>
        <strain evidence="15 16">JCM 17802</strain>
    </source>
</reference>
<keyword evidence="7 13" id="KW-0276">Fatty acid metabolism</keyword>
<gene>
    <name evidence="13" type="primary">accD</name>
    <name evidence="15" type="ORF">GRI36_07555</name>
</gene>
<keyword evidence="9 13" id="KW-0067">ATP-binding</keyword>
<feature type="binding site" evidence="13">
    <location>
        <position position="27"/>
    </location>
    <ligand>
        <name>Zn(2+)</name>
        <dbReference type="ChEBI" id="CHEBI:29105"/>
    </ligand>
</feature>
<evidence type="ECO:0000256" key="11">
    <source>
        <dbReference type="ARBA" id="ARBA00023160"/>
    </source>
</evidence>
<evidence type="ECO:0000256" key="13">
    <source>
        <dbReference type="HAMAP-Rule" id="MF_01395"/>
    </source>
</evidence>
<dbReference type="GO" id="GO:2001295">
    <property type="term" value="P:malonyl-CoA biosynthetic process"/>
    <property type="evidence" value="ECO:0007669"/>
    <property type="project" value="UniProtKB-UniRule"/>
</dbReference>
<proteinExistence type="inferred from homology"/>
<dbReference type="NCBIfam" id="TIGR00515">
    <property type="entry name" value="accD"/>
    <property type="match status" value="1"/>
</dbReference>
<comment type="cofactor">
    <cofactor evidence="13">
        <name>Zn(2+)</name>
        <dbReference type="ChEBI" id="CHEBI:29105"/>
    </cofactor>
    <text evidence="13">Binds 1 zinc ion per subunit.</text>
</comment>
<evidence type="ECO:0000313" key="16">
    <source>
        <dbReference type="Proteomes" id="UP000468943"/>
    </source>
</evidence>
<dbReference type="RefSeq" id="WP_160597900.1">
    <property type="nucleotide sequence ID" value="NZ_WTYS01000001.1"/>
</dbReference>
<dbReference type="SUPFAM" id="SSF52096">
    <property type="entry name" value="ClpP/crotonase"/>
    <property type="match status" value="1"/>
</dbReference>
<dbReference type="InterPro" id="IPR011762">
    <property type="entry name" value="COA_CT_N"/>
</dbReference>
<dbReference type="GO" id="GO:0006633">
    <property type="term" value="P:fatty acid biosynthetic process"/>
    <property type="evidence" value="ECO:0007669"/>
    <property type="project" value="UniProtKB-KW"/>
</dbReference>
<dbReference type="UniPathway" id="UPA00655">
    <property type="reaction ID" value="UER00711"/>
</dbReference>
<dbReference type="HAMAP" id="MF_01395">
    <property type="entry name" value="AcetylCoA_CT_beta"/>
    <property type="match status" value="1"/>
</dbReference>
<keyword evidence="13" id="KW-0963">Cytoplasm</keyword>
<keyword evidence="5 13" id="KW-0547">Nucleotide-binding</keyword>
<evidence type="ECO:0000256" key="12">
    <source>
        <dbReference type="ARBA" id="ARBA00025280"/>
    </source>
</evidence>
<dbReference type="EMBL" id="WTYS01000001">
    <property type="protein sequence ID" value="MXO56736.1"/>
    <property type="molecule type" value="Genomic_DNA"/>
</dbReference>
<keyword evidence="4 13" id="KW-0479">Metal-binding</keyword>
<dbReference type="PANTHER" id="PTHR42995:SF5">
    <property type="entry name" value="ACETYL-COENZYME A CARBOXYLASE CARBOXYL TRANSFERASE SUBUNIT BETA, CHLOROPLASTIC"/>
    <property type="match status" value="1"/>
</dbReference>
<evidence type="ECO:0000256" key="4">
    <source>
        <dbReference type="ARBA" id="ARBA00022723"/>
    </source>
</evidence>
<dbReference type="InterPro" id="IPR029045">
    <property type="entry name" value="ClpP/crotonase-like_dom_sf"/>
</dbReference>
<dbReference type="Pfam" id="PF01039">
    <property type="entry name" value="Carboxyl_trans"/>
    <property type="match status" value="1"/>
</dbReference>
<dbReference type="Proteomes" id="UP000468943">
    <property type="component" value="Unassembled WGS sequence"/>
</dbReference>
<keyword evidence="10 13" id="KW-0443">Lipid metabolism</keyword>
<dbReference type="PROSITE" id="PS50980">
    <property type="entry name" value="COA_CT_NTER"/>
    <property type="match status" value="1"/>
</dbReference>
<keyword evidence="16" id="KW-1185">Reference proteome</keyword>
<feature type="zinc finger region" description="C4-type" evidence="13">
    <location>
        <begin position="27"/>
        <end position="49"/>
    </location>
</feature>
<name>A0A6I4SNK5_9SPHN</name>
<evidence type="ECO:0000256" key="3">
    <source>
        <dbReference type="ARBA" id="ARBA00022679"/>
    </source>
</evidence>
<dbReference type="OrthoDB" id="9772975at2"/>
<dbReference type="GO" id="GO:0005524">
    <property type="term" value="F:ATP binding"/>
    <property type="evidence" value="ECO:0007669"/>
    <property type="project" value="UniProtKB-KW"/>
</dbReference>
<evidence type="ECO:0000256" key="8">
    <source>
        <dbReference type="ARBA" id="ARBA00022833"/>
    </source>
</evidence>
<dbReference type="Gene3D" id="3.90.226.10">
    <property type="entry name" value="2-enoyl-CoA Hydratase, Chain A, domain 1"/>
    <property type="match status" value="1"/>
</dbReference>
<dbReference type="PANTHER" id="PTHR42995">
    <property type="entry name" value="ACETYL-COENZYME A CARBOXYLASE CARBOXYL TRANSFERASE SUBUNIT BETA, CHLOROPLASTIC"/>
    <property type="match status" value="1"/>
</dbReference>
<evidence type="ECO:0000256" key="2">
    <source>
        <dbReference type="ARBA" id="ARBA00022516"/>
    </source>
</evidence>
<dbReference type="GO" id="GO:0009329">
    <property type="term" value="C:acetate CoA-transferase complex"/>
    <property type="evidence" value="ECO:0007669"/>
    <property type="project" value="TreeGrafter"/>
</dbReference>
<comment type="caution">
    <text evidence="15">The sequence shown here is derived from an EMBL/GenBank/DDBJ whole genome shotgun (WGS) entry which is preliminary data.</text>
</comment>
<comment type="similarity">
    <text evidence="13">Belongs to the AccD/PCCB family.</text>
</comment>
<dbReference type="GO" id="GO:0008270">
    <property type="term" value="F:zinc ion binding"/>
    <property type="evidence" value="ECO:0007669"/>
    <property type="project" value="UniProtKB-UniRule"/>
</dbReference>
<evidence type="ECO:0000259" key="14">
    <source>
        <dbReference type="PROSITE" id="PS50980"/>
    </source>
</evidence>
<keyword evidence="15" id="KW-0436">Ligase</keyword>
<dbReference type="GO" id="GO:0016743">
    <property type="term" value="F:carboxyl- or carbamoyltransferase activity"/>
    <property type="evidence" value="ECO:0007669"/>
    <property type="project" value="UniProtKB-UniRule"/>
</dbReference>